<dbReference type="AlphaFoldDB" id="A0A0V0U9X7"/>
<dbReference type="EMBL" id="JYDJ01000037">
    <property type="protein sequence ID" value="KRX47837.1"/>
    <property type="molecule type" value="Genomic_DNA"/>
</dbReference>
<dbReference type="Proteomes" id="UP000055048">
    <property type="component" value="Unassembled WGS sequence"/>
</dbReference>
<organism evidence="1 2">
    <name type="scientific">Trichinella murrelli</name>
    <dbReference type="NCBI Taxonomy" id="144512"/>
    <lineage>
        <taxon>Eukaryota</taxon>
        <taxon>Metazoa</taxon>
        <taxon>Ecdysozoa</taxon>
        <taxon>Nematoda</taxon>
        <taxon>Enoplea</taxon>
        <taxon>Dorylaimia</taxon>
        <taxon>Trichinellida</taxon>
        <taxon>Trichinellidae</taxon>
        <taxon>Trichinella</taxon>
    </lineage>
</organism>
<accession>A0A0V0U9X7</accession>
<reference evidence="1 2" key="1">
    <citation type="submission" date="2015-01" db="EMBL/GenBank/DDBJ databases">
        <title>Evolution of Trichinella species and genotypes.</title>
        <authorList>
            <person name="Korhonen P.K."/>
            <person name="Edoardo P."/>
            <person name="Giuseppe L.R."/>
            <person name="Gasser R.B."/>
        </authorList>
    </citation>
    <scope>NUCLEOTIDE SEQUENCE [LARGE SCALE GENOMIC DNA]</scope>
    <source>
        <strain evidence="1">ISS417</strain>
    </source>
</reference>
<keyword evidence="2" id="KW-1185">Reference proteome</keyword>
<comment type="caution">
    <text evidence="1">The sequence shown here is derived from an EMBL/GenBank/DDBJ whole genome shotgun (WGS) entry which is preliminary data.</text>
</comment>
<name>A0A0V0U9X7_9BILA</name>
<proteinExistence type="predicted"/>
<gene>
    <name evidence="1" type="ORF">T05_369</name>
</gene>
<protein>
    <submittedName>
        <fullName evidence="1">Uncharacterized protein</fullName>
    </submittedName>
</protein>
<evidence type="ECO:0000313" key="2">
    <source>
        <dbReference type="Proteomes" id="UP000055048"/>
    </source>
</evidence>
<sequence>MENYLKYYSSMAADSDRLKLNIVFCLKNRMAGESDVFMAEYILKQLINVMSLLTLLKGWPIASNSTSADSHGQITKEELEAKLKEYFELLIEETCS</sequence>
<evidence type="ECO:0000313" key="1">
    <source>
        <dbReference type="EMBL" id="KRX47837.1"/>
    </source>
</evidence>